<dbReference type="EMBL" id="LAZR01018600">
    <property type="protein sequence ID" value="KKL95761.1"/>
    <property type="molecule type" value="Genomic_DNA"/>
</dbReference>
<dbReference type="AlphaFoldDB" id="A0A0F9GYL3"/>
<sequence length="275" mass="31683">MKPEVKQVQFFDDHFYRIDFGDNNVLYYPSVTTKLQAENKPFLARWRGDIGNREADRRMAEASDRGSRIHYGWYLMTTGGTVLYNPYLRPNFSKEEIAEIESETNGILILENQDEMYDIYKLEQWHKIVKPKVEASELIVCSSDHDEAGQLDKLMYIKKGKYKISGVTELFIPEGLYVVDLKTGKAMPDNAFMQIAAYASCYMEMTKEKVKGGIVIHTGAKTKTGIAGLATYVKMADQLKKDYEKYRAVAKLYELNFADKQPKIFEFPSLIRLDK</sequence>
<accession>A0A0F9GYL3</accession>
<name>A0A0F9GYL3_9ZZZZ</name>
<dbReference type="Gene3D" id="3.90.320.10">
    <property type="match status" value="1"/>
</dbReference>
<protein>
    <recommendedName>
        <fullName evidence="2">PD-(D/E)XK endonuclease-like domain-containing protein</fullName>
    </recommendedName>
</protein>
<evidence type="ECO:0000313" key="1">
    <source>
        <dbReference type="EMBL" id="KKL95761.1"/>
    </source>
</evidence>
<evidence type="ECO:0008006" key="2">
    <source>
        <dbReference type="Google" id="ProtNLM"/>
    </source>
</evidence>
<comment type="caution">
    <text evidence="1">The sequence shown here is derived from an EMBL/GenBank/DDBJ whole genome shotgun (WGS) entry which is preliminary data.</text>
</comment>
<reference evidence="1" key="1">
    <citation type="journal article" date="2015" name="Nature">
        <title>Complex archaea that bridge the gap between prokaryotes and eukaryotes.</title>
        <authorList>
            <person name="Spang A."/>
            <person name="Saw J.H."/>
            <person name="Jorgensen S.L."/>
            <person name="Zaremba-Niedzwiedzka K."/>
            <person name="Martijn J."/>
            <person name="Lind A.E."/>
            <person name="van Eijk R."/>
            <person name="Schleper C."/>
            <person name="Guy L."/>
            <person name="Ettema T.J."/>
        </authorList>
    </citation>
    <scope>NUCLEOTIDE SEQUENCE</scope>
</reference>
<dbReference type="InterPro" id="IPR011604">
    <property type="entry name" value="PDDEXK-like_dom_sf"/>
</dbReference>
<gene>
    <name evidence="1" type="ORF">LCGC14_1851370</name>
</gene>
<proteinExistence type="predicted"/>
<organism evidence="1">
    <name type="scientific">marine sediment metagenome</name>
    <dbReference type="NCBI Taxonomy" id="412755"/>
    <lineage>
        <taxon>unclassified sequences</taxon>
        <taxon>metagenomes</taxon>
        <taxon>ecological metagenomes</taxon>
    </lineage>
</organism>